<dbReference type="EMBL" id="JACSQV010000002">
    <property type="protein sequence ID" value="MBD7917526.1"/>
    <property type="molecule type" value="Genomic_DNA"/>
</dbReference>
<gene>
    <name evidence="1" type="ORF">H9657_04435</name>
</gene>
<accession>A0ABR8QAT5</accession>
<keyword evidence="2" id="KW-1185">Reference proteome</keyword>
<reference evidence="1 2" key="1">
    <citation type="submission" date="2020-08" db="EMBL/GenBank/DDBJ databases">
        <title>A Genomic Blueprint of the Chicken Gut Microbiome.</title>
        <authorList>
            <person name="Gilroy R."/>
            <person name="Ravi A."/>
            <person name="Getino M."/>
            <person name="Pursley I."/>
            <person name="Horton D.L."/>
            <person name="Alikhan N.-F."/>
            <person name="Baker D."/>
            <person name="Gharbi K."/>
            <person name="Hall N."/>
            <person name="Watson M."/>
            <person name="Adriaenssens E.M."/>
            <person name="Foster-Nyarko E."/>
            <person name="Jarju S."/>
            <person name="Secka A."/>
            <person name="Antonio M."/>
            <person name="Oren A."/>
            <person name="Chaudhuri R."/>
            <person name="La Ragione R.M."/>
            <person name="Hildebrand F."/>
            <person name="Pallen M.J."/>
        </authorList>
    </citation>
    <scope>NUCLEOTIDE SEQUENCE [LARGE SCALE GENOMIC DNA]</scope>
    <source>
        <strain evidence="1 2">Sa3CUA2</strain>
    </source>
</reference>
<protein>
    <submittedName>
        <fullName evidence="1">DUF1905 domain-containing protein</fullName>
    </submittedName>
</protein>
<proteinExistence type="predicted"/>
<dbReference type="SUPFAM" id="SSF141694">
    <property type="entry name" value="AF2212/PG0164-like"/>
    <property type="match status" value="1"/>
</dbReference>
<evidence type="ECO:0000313" key="1">
    <source>
        <dbReference type="EMBL" id="MBD7917526.1"/>
    </source>
</evidence>
<dbReference type="RefSeq" id="WP_191780661.1">
    <property type="nucleotide sequence ID" value="NZ_JACSQV010000002.1"/>
</dbReference>
<dbReference type="Proteomes" id="UP000604241">
    <property type="component" value="Unassembled WGS sequence"/>
</dbReference>
<dbReference type="InterPro" id="IPR037079">
    <property type="entry name" value="AF2212/PG0164-like_sf"/>
</dbReference>
<comment type="caution">
    <text evidence="1">The sequence shown here is derived from an EMBL/GenBank/DDBJ whole genome shotgun (WGS) entry which is preliminary data.</text>
</comment>
<sequence length="98" mass="10841">MTEFEVDAPLWQVENGSWVFAALPFPVADEIDDLTRGRQGGFGSVRVEVTLGPTTWRTSLFPDKGRETYVLPVKKAVRTAADVTAGDVVHLRLRLVDV</sequence>
<name>A0ABR8QAT5_9CELL</name>
<dbReference type="InterPro" id="IPR015018">
    <property type="entry name" value="DUF1905"/>
</dbReference>
<dbReference type="Pfam" id="PF08922">
    <property type="entry name" value="DUF1905"/>
    <property type="match status" value="1"/>
</dbReference>
<evidence type="ECO:0000313" key="2">
    <source>
        <dbReference type="Proteomes" id="UP000604241"/>
    </source>
</evidence>
<organism evidence="1 2">
    <name type="scientific">Cellulomonas avistercoris</name>
    <dbReference type="NCBI Taxonomy" id="2762242"/>
    <lineage>
        <taxon>Bacteria</taxon>
        <taxon>Bacillati</taxon>
        <taxon>Actinomycetota</taxon>
        <taxon>Actinomycetes</taxon>
        <taxon>Micrococcales</taxon>
        <taxon>Cellulomonadaceae</taxon>
        <taxon>Cellulomonas</taxon>
    </lineage>
</organism>
<dbReference type="Gene3D" id="2.40.30.100">
    <property type="entry name" value="AF2212/PG0164-like"/>
    <property type="match status" value="1"/>
</dbReference>